<name>A0ABS9TZ17_9MICC</name>
<keyword evidence="2" id="KW-1185">Reference proteome</keyword>
<dbReference type="RefSeq" id="WP_241053079.1">
    <property type="nucleotide sequence ID" value="NZ_JAKZBV010000001.1"/>
</dbReference>
<protein>
    <submittedName>
        <fullName evidence="1">NTP transferase domain-containing protein</fullName>
    </submittedName>
</protein>
<dbReference type="EMBL" id="JAKZBV010000001">
    <property type="protein sequence ID" value="MCH6469663.1"/>
    <property type="molecule type" value="Genomic_DNA"/>
</dbReference>
<dbReference type="InterPro" id="IPR029044">
    <property type="entry name" value="Nucleotide-diphossugar_trans"/>
</dbReference>
<gene>
    <name evidence="1" type="ORF">L0M17_06625</name>
</gene>
<proteinExistence type="predicted"/>
<organism evidence="1 2">
    <name type="scientific">Sinomonas terrae</name>
    <dbReference type="NCBI Taxonomy" id="2908838"/>
    <lineage>
        <taxon>Bacteria</taxon>
        <taxon>Bacillati</taxon>
        <taxon>Actinomycetota</taxon>
        <taxon>Actinomycetes</taxon>
        <taxon>Micrococcales</taxon>
        <taxon>Micrococcaceae</taxon>
        <taxon>Sinomonas</taxon>
    </lineage>
</organism>
<dbReference type="Pfam" id="PF02348">
    <property type="entry name" value="CTP_transf_3"/>
    <property type="match status" value="1"/>
</dbReference>
<dbReference type="Proteomes" id="UP001202922">
    <property type="component" value="Unassembled WGS sequence"/>
</dbReference>
<reference evidence="1 2" key="1">
    <citation type="submission" date="2022-03" db="EMBL/GenBank/DDBJ databases">
        <title>Sinomonas sp. isolated from a soil.</title>
        <authorList>
            <person name="Han J."/>
            <person name="Kim D.-U."/>
        </authorList>
    </citation>
    <scope>NUCLEOTIDE SEQUENCE [LARGE SCALE GENOMIC DNA]</scope>
    <source>
        <strain evidence="1 2">5-5</strain>
    </source>
</reference>
<accession>A0ABS9TZ17</accession>
<evidence type="ECO:0000313" key="2">
    <source>
        <dbReference type="Proteomes" id="UP001202922"/>
    </source>
</evidence>
<dbReference type="SUPFAM" id="SSF53448">
    <property type="entry name" value="Nucleotide-diphospho-sugar transferases"/>
    <property type="match status" value="1"/>
</dbReference>
<sequence length="250" mass="26876">MSGDQGASGRVVAVVQARMQSTRLPGKVLRDLGGEPVLAWVLRAARAARGVDEVLIATSTEGADDAVAAFGREHGTRVVRGSQDDVLSRFLAAARESGADAIVRLTADCPMLDPEVISQAVALWRIDPALDYVSTTQHRSLPRGLDVEVAAVRALRAADARQEPHHRAHVTSALYEEGSGFGLASLSFRPASDHLRVTLDTEDDARLLDALAPLLPSRPPRWRDVVRILTDRPDIAALNAHVEQKALLEG</sequence>
<dbReference type="InterPro" id="IPR003329">
    <property type="entry name" value="Cytidylyl_trans"/>
</dbReference>
<evidence type="ECO:0000313" key="1">
    <source>
        <dbReference type="EMBL" id="MCH6469663.1"/>
    </source>
</evidence>
<comment type="caution">
    <text evidence="1">The sequence shown here is derived from an EMBL/GenBank/DDBJ whole genome shotgun (WGS) entry which is preliminary data.</text>
</comment>
<dbReference type="Gene3D" id="3.90.550.10">
    <property type="entry name" value="Spore Coat Polysaccharide Biosynthesis Protein SpsA, Chain A"/>
    <property type="match status" value="1"/>
</dbReference>
<dbReference type="PANTHER" id="PTHR42866">
    <property type="entry name" value="3-DEOXY-MANNO-OCTULOSONATE CYTIDYLYLTRANSFERASE"/>
    <property type="match status" value="1"/>
</dbReference>
<dbReference type="PANTHER" id="PTHR42866:SF1">
    <property type="entry name" value="SPORE COAT POLYSACCHARIDE BIOSYNTHESIS PROTEIN SPSF"/>
    <property type="match status" value="1"/>
</dbReference>
<keyword evidence="1" id="KW-0808">Transferase</keyword>
<dbReference type="GO" id="GO:0016740">
    <property type="term" value="F:transferase activity"/>
    <property type="evidence" value="ECO:0007669"/>
    <property type="project" value="UniProtKB-KW"/>
</dbReference>